<evidence type="ECO:0000313" key="4">
    <source>
        <dbReference type="Proteomes" id="UP000597762"/>
    </source>
</evidence>
<dbReference type="SMART" id="SM00308">
    <property type="entry name" value="LH2"/>
    <property type="match status" value="1"/>
</dbReference>
<dbReference type="InterPro" id="IPR052970">
    <property type="entry name" value="Inner_ear_hair_cell_LOXHD"/>
</dbReference>
<dbReference type="Gene3D" id="2.60.60.20">
    <property type="entry name" value="PLAT/LH2 domain"/>
    <property type="match status" value="2"/>
</dbReference>
<dbReference type="Proteomes" id="UP000597762">
    <property type="component" value="Unassembled WGS sequence"/>
</dbReference>
<dbReference type="CDD" id="cd01756">
    <property type="entry name" value="PLAT_repeat"/>
    <property type="match status" value="1"/>
</dbReference>
<sequence length="367" mass="42022">MDGDSGEISLTKPINNNSPFQRGQLDVFEVNDILSLGKLSKLRIWHNNKGIGSAWHLSFIEVVDEKTGRVYTFDCDKWLSKSEDDGQIIRELTCFEAAPPSVKKKTEYSIQVITTDKKDAGTIHNGWLILEGENKISKVFQMVNSSQQKILRRGNHDYFTFTNEPLGWLQACIVGVVQHKNGGNNSNRENKWHCSEIWVIDQTDGTKYTFICKNWIQVSSKISINDAIRLKVTNIEEDQVSLIRKLDTMKYEVHVFTGNEKNSGTNANVFLTIFGKNGDTGKRPLKQRFRDLFERNQMDSFIIESIDLGKLTSILIEHDNSGFHPGWFLEHIEITNAKETTIFPCHRWLDKEKQDGQIARTLLPQSD</sequence>
<dbReference type="PANTHER" id="PTHR45901:SF3">
    <property type="entry name" value="LIPOXYGENASE HOMOLOGY DOMAIN-CONTAINING PROTEIN 1"/>
    <property type="match status" value="1"/>
</dbReference>
<dbReference type="InterPro" id="IPR001024">
    <property type="entry name" value="PLAT/LH2_dom"/>
</dbReference>
<dbReference type="SUPFAM" id="SSF49723">
    <property type="entry name" value="Lipase/lipooxygenase domain (PLAT/LH2 domain)"/>
    <property type="match status" value="3"/>
</dbReference>
<proteinExistence type="predicted"/>
<dbReference type="Pfam" id="PF01477">
    <property type="entry name" value="PLAT"/>
    <property type="match status" value="3"/>
</dbReference>
<dbReference type="InterPro" id="IPR036392">
    <property type="entry name" value="PLAT/LH2_dom_sf"/>
</dbReference>
<name>A0A812CUD4_ACAPH</name>
<evidence type="ECO:0000256" key="1">
    <source>
        <dbReference type="PROSITE-ProRule" id="PRU00152"/>
    </source>
</evidence>
<feature type="domain" description="PLAT" evidence="2">
    <location>
        <begin position="249"/>
        <end position="363"/>
    </location>
</feature>
<accession>A0A812CUD4</accession>
<dbReference type="PANTHER" id="PTHR45901">
    <property type="entry name" value="PROTEIN CBG12474"/>
    <property type="match status" value="1"/>
</dbReference>
<dbReference type="AlphaFoldDB" id="A0A812CUD4"/>
<dbReference type="PROSITE" id="PS50095">
    <property type="entry name" value="PLAT"/>
    <property type="match status" value="3"/>
</dbReference>
<comment type="caution">
    <text evidence="3">The sequence shown here is derived from an EMBL/GenBank/DDBJ whole genome shotgun (WGS) entry which is preliminary data.</text>
</comment>
<dbReference type="EMBL" id="CAHIKZ030001978">
    <property type="protein sequence ID" value="CAE1278374.1"/>
    <property type="molecule type" value="Genomic_DNA"/>
</dbReference>
<evidence type="ECO:0000313" key="3">
    <source>
        <dbReference type="EMBL" id="CAE1278374.1"/>
    </source>
</evidence>
<gene>
    <name evidence="3" type="ORF">SPHA_41233</name>
</gene>
<organism evidence="3 4">
    <name type="scientific">Acanthosepion pharaonis</name>
    <name type="common">Pharaoh cuttlefish</name>
    <name type="synonym">Sepia pharaonis</name>
    <dbReference type="NCBI Taxonomy" id="158019"/>
    <lineage>
        <taxon>Eukaryota</taxon>
        <taxon>Metazoa</taxon>
        <taxon>Spiralia</taxon>
        <taxon>Lophotrochozoa</taxon>
        <taxon>Mollusca</taxon>
        <taxon>Cephalopoda</taxon>
        <taxon>Coleoidea</taxon>
        <taxon>Decapodiformes</taxon>
        <taxon>Sepiida</taxon>
        <taxon>Sepiina</taxon>
        <taxon>Sepiidae</taxon>
        <taxon>Acanthosepion</taxon>
    </lineage>
</organism>
<protein>
    <submittedName>
        <fullName evidence="3">Lipoxygenase homology domain-containing protein 1</fullName>
    </submittedName>
</protein>
<keyword evidence="4" id="KW-1185">Reference proteome</keyword>
<evidence type="ECO:0000259" key="2">
    <source>
        <dbReference type="PROSITE" id="PS50095"/>
    </source>
</evidence>
<feature type="domain" description="PLAT" evidence="2">
    <location>
        <begin position="1"/>
        <end position="93"/>
    </location>
</feature>
<dbReference type="Gene3D" id="2.40.180.10">
    <property type="entry name" value="Catalase core domain"/>
    <property type="match status" value="1"/>
</dbReference>
<reference evidence="3" key="1">
    <citation type="submission" date="2021-01" db="EMBL/GenBank/DDBJ databases">
        <authorList>
            <person name="Li R."/>
            <person name="Bekaert M."/>
        </authorList>
    </citation>
    <scope>NUCLEOTIDE SEQUENCE</scope>
    <source>
        <strain evidence="3">Farmed</strain>
    </source>
</reference>
<comment type="caution">
    <text evidence="1">Lacks conserved residue(s) required for the propagation of feature annotation.</text>
</comment>
<feature type="domain" description="PLAT" evidence="2">
    <location>
        <begin position="106"/>
        <end position="230"/>
    </location>
</feature>
<dbReference type="OrthoDB" id="6157344at2759"/>